<evidence type="ECO:0000313" key="3">
    <source>
        <dbReference type="Proteomes" id="UP000193435"/>
    </source>
</evidence>
<organism evidence="2 3">
    <name type="scientific">Carnobacterium iners</name>
    <dbReference type="NCBI Taxonomy" id="1073423"/>
    <lineage>
        <taxon>Bacteria</taxon>
        <taxon>Bacillati</taxon>
        <taxon>Bacillota</taxon>
        <taxon>Bacilli</taxon>
        <taxon>Lactobacillales</taxon>
        <taxon>Carnobacteriaceae</taxon>
        <taxon>Carnobacterium</taxon>
    </lineage>
</organism>
<evidence type="ECO:0000259" key="1">
    <source>
        <dbReference type="Pfam" id="PF08984"/>
    </source>
</evidence>
<evidence type="ECO:0000313" key="2">
    <source>
        <dbReference type="EMBL" id="SMH30131.1"/>
    </source>
</evidence>
<reference evidence="2 3" key="1">
    <citation type="submission" date="2017-04" db="EMBL/GenBank/DDBJ databases">
        <authorList>
            <person name="Afonso C.L."/>
            <person name="Miller P.J."/>
            <person name="Scott M.A."/>
            <person name="Spackman E."/>
            <person name="Goraichik I."/>
            <person name="Dimitrov K.M."/>
            <person name="Suarez D.L."/>
            <person name="Swayne D.E."/>
        </authorList>
    </citation>
    <scope>NUCLEOTIDE SEQUENCE [LARGE SCALE GENOMIC DNA]</scope>
    <source>
        <strain evidence="2 3">LMG26642</strain>
    </source>
</reference>
<feature type="domain" description="DUF1858" evidence="1">
    <location>
        <begin position="4"/>
        <end position="62"/>
    </location>
</feature>
<keyword evidence="3" id="KW-1185">Reference proteome</keyword>
<dbReference type="Proteomes" id="UP000193435">
    <property type="component" value="Unassembled WGS sequence"/>
</dbReference>
<dbReference type="EMBL" id="FXBJ01000002">
    <property type="protein sequence ID" value="SMH30131.1"/>
    <property type="molecule type" value="Genomic_DNA"/>
</dbReference>
<dbReference type="InterPro" id="IPR015077">
    <property type="entry name" value="DUF1858"/>
</dbReference>
<gene>
    <name evidence="2" type="ORF">SAMN04488700_1142</name>
</gene>
<dbReference type="RefSeq" id="WP_085559329.1">
    <property type="nucleotide sequence ID" value="NZ_FOAH01000001.1"/>
</dbReference>
<dbReference type="AlphaFoldDB" id="A0A1X7MZ49"/>
<accession>A0A1X7MZ49</accession>
<dbReference type="SUPFAM" id="SSF140683">
    <property type="entry name" value="SP0561-like"/>
    <property type="match status" value="1"/>
</dbReference>
<dbReference type="OrthoDB" id="411397at2"/>
<dbReference type="InterPro" id="IPR038062">
    <property type="entry name" value="ScdA-like_N_sf"/>
</dbReference>
<dbReference type="Gene3D" id="1.10.3910.10">
    <property type="entry name" value="SP0561-like"/>
    <property type="match status" value="1"/>
</dbReference>
<name>A0A1X7MZ49_9LACT</name>
<dbReference type="Pfam" id="PF08984">
    <property type="entry name" value="DUF1858"/>
    <property type="match status" value="1"/>
</dbReference>
<proteinExistence type="predicted"/>
<protein>
    <recommendedName>
        <fullName evidence="1">DUF1858 domain-containing protein</fullName>
    </recommendedName>
</protein>
<sequence>MKEIDLNTSVYDLVTTYPEIGQVLYDMGLKDIKNPAVLNTMGRYMTIPKGAKMKKVELKTIVIQLNKMGFIIKE</sequence>
<dbReference type="STRING" id="1073423.SAMN04488700_1142"/>